<organism evidence="5 6">
    <name type="scientific">Thiothrix eikelboomii</name>
    <dbReference type="NCBI Taxonomy" id="92487"/>
    <lineage>
        <taxon>Bacteria</taxon>
        <taxon>Pseudomonadati</taxon>
        <taxon>Pseudomonadota</taxon>
        <taxon>Gammaproteobacteria</taxon>
        <taxon>Thiotrichales</taxon>
        <taxon>Thiotrichaceae</taxon>
        <taxon>Thiothrix</taxon>
    </lineage>
</organism>
<dbReference type="GO" id="GO:0009279">
    <property type="term" value="C:cell outer membrane"/>
    <property type="evidence" value="ECO:0007669"/>
    <property type="project" value="InterPro"/>
</dbReference>
<reference evidence="5 6" key="1">
    <citation type="submission" date="2017-02" db="EMBL/GenBank/DDBJ databases">
        <authorList>
            <person name="Peterson S.W."/>
        </authorList>
    </citation>
    <scope>NUCLEOTIDE SEQUENCE [LARGE SCALE GENOMIC DNA]</scope>
    <source>
        <strain evidence="5 6">ATCC 49788</strain>
    </source>
</reference>
<dbReference type="Proteomes" id="UP000190460">
    <property type="component" value="Unassembled WGS sequence"/>
</dbReference>
<protein>
    <submittedName>
        <fullName evidence="5">OmpA-like transmembrane domain-containing protein</fullName>
    </submittedName>
</protein>
<name>A0A1T4W8S1_9GAMM</name>
<keyword evidence="5" id="KW-0812">Transmembrane</keyword>
<dbReference type="InterPro" id="IPR000498">
    <property type="entry name" value="OmpA-like_TM_dom"/>
</dbReference>
<comment type="similarity">
    <text evidence="1">Belongs to the outer membrane OOP (TC 1.B.6) superfamily. OmpA family.</text>
</comment>
<keyword evidence="2" id="KW-0626">Porin</keyword>
<dbReference type="AlphaFoldDB" id="A0A1T4W8S1"/>
<keyword evidence="2" id="KW-0406">Ion transport</keyword>
<evidence type="ECO:0000259" key="4">
    <source>
        <dbReference type="Pfam" id="PF01389"/>
    </source>
</evidence>
<dbReference type="GO" id="GO:0046930">
    <property type="term" value="C:pore complex"/>
    <property type="evidence" value="ECO:0007669"/>
    <property type="project" value="UniProtKB-KW"/>
</dbReference>
<proteinExistence type="inferred from homology"/>
<dbReference type="EMBL" id="FUYB01000004">
    <property type="protein sequence ID" value="SKA73714.1"/>
    <property type="molecule type" value="Genomic_DNA"/>
</dbReference>
<dbReference type="STRING" id="92487.SAMN02745130_01270"/>
<feature type="chain" id="PRO_5012459372" evidence="3">
    <location>
        <begin position="30"/>
        <end position="228"/>
    </location>
</feature>
<evidence type="ECO:0000256" key="1">
    <source>
        <dbReference type="ARBA" id="ARBA00005710"/>
    </source>
</evidence>
<feature type="domain" description="Outer membrane protein OmpA-like transmembrane" evidence="4">
    <location>
        <begin position="45"/>
        <end position="223"/>
    </location>
</feature>
<evidence type="ECO:0000313" key="5">
    <source>
        <dbReference type="EMBL" id="SKA73714.1"/>
    </source>
</evidence>
<dbReference type="Gene3D" id="2.40.160.20">
    <property type="match status" value="1"/>
</dbReference>
<sequence length="228" mass="23687">MEMGLTSMKKISRFSLFAAIMLATGSAFAGGGALLGGSGEGMEVGTMYGGGSVGQATTDCMMDDTESCSSTGFKIYGGYKLTDMFAVEGGYYSLGTMEETMTGSYTKGQYTITNPSAEGEASGFGISAVASVPVVDNFEVFGKAGAMMWKSEATVTAQITDTVSGQSGKGTDIAEKEGTSLLLGVGANYKVSDNWGIRGEYEHFKRQDMADEDHDVGIVSVGATFSTL</sequence>
<keyword evidence="6" id="KW-1185">Reference proteome</keyword>
<evidence type="ECO:0000256" key="2">
    <source>
        <dbReference type="ARBA" id="ARBA00023114"/>
    </source>
</evidence>
<accession>A0A1T4W8S1</accession>
<keyword evidence="5" id="KW-0472">Membrane</keyword>
<keyword evidence="2" id="KW-0813">Transport</keyword>
<evidence type="ECO:0000313" key="6">
    <source>
        <dbReference type="Proteomes" id="UP000190460"/>
    </source>
</evidence>
<dbReference type="InterPro" id="IPR011250">
    <property type="entry name" value="OMP/PagP_B-barrel"/>
</dbReference>
<dbReference type="Pfam" id="PF01389">
    <property type="entry name" value="OmpA_membrane"/>
    <property type="match status" value="1"/>
</dbReference>
<dbReference type="SUPFAM" id="SSF56925">
    <property type="entry name" value="OMPA-like"/>
    <property type="match status" value="1"/>
</dbReference>
<evidence type="ECO:0000256" key="3">
    <source>
        <dbReference type="SAM" id="SignalP"/>
    </source>
</evidence>
<dbReference type="GO" id="GO:0015288">
    <property type="term" value="F:porin activity"/>
    <property type="evidence" value="ECO:0007669"/>
    <property type="project" value="UniProtKB-KW"/>
</dbReference>
<feature type="signal peptide" evidence="3">
    <location>
        <begin position="1"/>
        <end position="29"/>
    </location>
</feature>
<keyword evidence="3" id="KW-0732">Signal</keyword>
<gene>
    <name evidence="5" type="ORF">SAMN02745130_01270</name>
</gene>